<dbReference type="InterPro" id="IPR002197">
    <property type="entry name" value="HTH_Fis"/>
</dbReference>
<sequence length="371" mass="41912">MITDKQIESAIAEHGSQAKAAAALGLNRRTVDRRVRGWVKRGYAPEYDLTRPVPDGFRLKGASTFYDEHGVKRMQWVKSQIDPERMAELQHAALEAMAARLPRVRPQPFRSVADADLATCYVLTDYHLGMLAWREESGDDWDVPIASDLLVRWFRSAIDNSPAAGVGILAQLGDFLHWDGLEAVTPTSRHVLDADTRFQKVVRVAIQAMRQIVQMMLDKHQTVHIINAEGNHDPASSIWLREMLAVIYEREPRVTVEQSPDPFYCYQHGDVALFFHHGHKVRPGQLDVTMAAKFSDVFGRTRHRFAHCGHLHHKQMRESALMLVEQHRTLAAKDAYASRGGWLSGRSASAITYHARYGEISRVTLPPEAVV</sequence>
<reference evidence="2 3" key="1">
    <citation type="submission" date="2024-04" db="EMBL/GenBank/DDBJ databases">
        <title>Complete genome sequence of Nguyenibacter vanlangesis HBCM-1154, a strain capable of nitrogen fixation, IAA production, and phosphorus solubilization isolated from sugarcane soil.</title>
        <authorList>
            <person name="MY HANH P."/>
        </authorList>
    </citation>
    <scope>NUCLEOTIDE SEQUENCE [LARGE SCALE GENOMIC DNA]</scope>
    <source>
        <strain evidence="2 3">HBCM 1154</strain>
    </source>
</reference>
<dbReference type="Proteomes" id="UP001449795">
    <property type="component" value="Chromosome"/>
</dbReference>
<dbReference type="SUPFAM" id="SSF56300">
    <property type="entry name" value="Metallo-dependent phosphatases"/>
    <property type="match status" value="1"/>
</dbReference>
<dbReference type="InterPro" id="IPR029052">
    <property type="entry name" value="Metallo-depent_PP-like"/>
</dbReference>
<protein>
    <submittedName>
        <fullName evidence="2">Helix-turn-helix domain-containing protein</fullName>
    </submittedName>
</protein>
<evidence type="ECO:0000313" key="2">
    <source>
        <dbReference type="EMBL" id="XAE41662.1"/>
    </source>
</evidence>
<evidence type="ECO:0000259" key="1">
    <source>
        <dbReference type="Pfam" id="PF02954"/>
    </source>
</evidence>
<evidence type="ECO:0000313" key="3">
    <source>
        <dbReference type="Proteomes" id="UP001449795"/>
    </source>
</evidence>
<dbReference type="RefSeq" id="WP_342627539.1">
    <property type="nucleotide sequence ID" value="NZ_CP152276.1"/>
</dbReference>
<dbReference type="EMBL" id="CP152276">
    <property type="protein sequence ID" value="XAE41662.1"/>
    <property type="molecule type" value="Genomic_DNA"/>
</dbReference>
<feature type="domain" description="DNA binding HTH" evidence="1">
    <location>
        <begin position="6"/>
        <end position="35"/>
    </location>
</feature>
<proteinExistence type="predicted"/>
<organism evidence="2 3">
    <name type="scientific">Nguyenibacter vanlangensis</name>
    <dbReference type="NCBI Taxonomy" id="1216886"/>
    <lineage>
        <taxon>Bacteria</taxon>
        <taxon>Pseudomonadati</taxon>
        <taxon>Pseudomonadota</taxon>
        <taxon>Alphaproteobacteria</taxon>
        <taxon>Acetobacterales</taxon>
        <taxon>Acetobacteraceae</taxon>
        <taxon>Nguyenibacter</taxon>
    </lineage>
</organism>
<accession>A0ABZ3D1N0</accession>
<name>A0ABZ3D1N0_9PROT</name>
<dbReference type="Pfam" id="PF02954">
    <property type="entry name" value="HTH_8"/>
    <property type="match status" value="1"/>
</dbReference>
<gene>
    <name evidence="2" type="ORF">AAC691_15405</name>
</gene>
<keyword evidence="3" id="KW-1185">Reference proteome</keyword>